<evidence type="ECO:0000256" key="1">
    <source>
        <dbReference type="SAM" id="MobiDB-lite"/>
    </source>
</evidence>
<dbReference type="EMBL" id="BGZK01001367">
    <property type="protein sequence ID" value="GBP78371.1"/>
    <property type="molecule type" value="Genomic_DNA"/>
</dbReference>
<comment type="caution">
    <text evidence="2">The sequence shown here is derived from an EMBL/GenBank/DDBJ whole genome shotgun (WGS) entry which is preliminary data.</text>
</comment>
<dbReference type="Proteomes" id="UP000299102">
    <property type="component" value="Unassembled WGS sequence"/>
</dbReference>
<organism evidence="2 3">
    <name type="scientific">Eumeta variegata</name>
    <name type="common">Bagworm moth</name>
    <name type="synonym">Eumeta japonica</name>
    <dbReference type="NCBI Taxonomy" id="151549"/>
    <lineage>
        <taxon>Eukaryota</taxon>
        <taxon>Metazoa</taxon>
        <taxon>Ecdysozoa</taxon>
        <taxon>Arthropoda</taxon>
        <taxon>Hexapoda</taxon>
        <taxon>Insecta</taxon>
        <taxon>Pterygota</taxon>
        <taxon>Neoptera</taxon>
        <taxon>Endopterygota</taxon>
        <taxon>Lepidoptera</taxon>
        <taxon>Glossata</taxon>
        <taxon>Ditrysia</taxon>
        <taxon>Tineoidea</taxon>
        <taxon>Psychidae</taxon>
        <taxon>Oiketicinae</taxon>
        <taxon>Eumeta</taxon>
    </lineage>
</organism>
<reference evidence="2 3" key="1">
    <citation type="journal article" date="2019" name="Commun. Biol.">
        <title>The bagworm genome reveals a unique fibroin gene that provides high tensile strength.</title>
        <authorList>
            <person name="Kono N."/>
            <person name="Nakamura H."/>
            <person name="Ohtoshi R."/>
            <person name="Tomita M."/>
            <person name="Numata K."/>
            <person name="Arakawa K."/>
        </authorList>
    </citation>
    <scope>NUCLEOTIDE SEQUENCE [LARGE SCALE GENOMIC DNA]</scope>
</reference>
<gene>
    <name evidence="2" type="ORF">EVAR_25707_1</name>
</gene>
<dbReference type="AlphaFoldDB" id="A0A4C1YPI1"/>
<keyword evidence="3" id="KW-1185">Reference proteome</keyword>
<feature type="region of interest" description="Disordered" evidence="1">
    <location>
        <begin position="1"/>
        <end position="26"/>
    </location>
</feature>
<protein>
    <submittedName>
        <fullName evidence="2">Uncharacterized protein</fullName>
    </submittedName>
</protein>
<evidence type="ECO:0000313" key="3">
    <source>
        <dbReference type="Proteomes" id="UP000299102"/>
    </source>
</evidence>
<name>A0A4C1YPI1_EUMVA</name>
<accession>A0A4C1YPI1</accession>
<sequence>MAAVKHMLRSVESSRRTGDPASGRSAPARGCALLSDYVIDPTLLCYYIPHRYGETQPKNTIPMTRLSRWVNFDLYTYRFVRNLGNGCKRIGNPENRYVMKGAAPAARRARRPARNERALSELSDELIKAPMVTREARRRTPCPRLNN</sequence>
<evidence type="ECO:0000313" key="2">
    <source>
        <dbReference type="EMBL" id="GBP78371.1"/>
    </source>
</evidence>
<proteinExistence type="predicted"/>